<evidence type="ECO:0000313" key="8">
    <source>
        <dbReference type="EMBL" id="MDQ0290704.1"/>
    </source>
</evidence>
<dbReference type="Proteomes" id="UP001238163">
    <property type="component" value="Unassembled WGS sequence"/>
</dbReference>
<dbReference type="InterPro" id="IPR038377">
    <property type="entry name" value="Na/Glc_symporter_sf"/>
</dbReference>
<evidence type="ECO:0000256" key="6">
    <source>
        <dbReference type="RuleBase" id="RU362091"/>
    </source>
</evidence>
<keyword evidence="9" id="KW-1185">Reference proteome</keyword>
<gene>
    <name evidence="8" type="ORF">J3R75_002811</name>
</gene>
<feature type="transmembrane region" description="Helical" evidence="7">
    <location>
        <begin position="113"/>
        <end position="131"/>
    </location>
</feature>
<feature type="transmembrane region" description="Helical" evidence="7">
    <location>
        <begin position="38"/>
        <end position="60"/>
    </location>
</feature>
<dbReference type="GO" id="GO:0005412">
    <property type="term" value="F:D-glucose:sodium symporter activity"/>
    <property type="evidence" value="ECO:0007669"/>
    <property type="project" value="TreeGrafter"/>
</dbReference>
<feature type="transmembrane region" description="Helical" evidence="7">
    <location>
        <begin position="568"/>
        <end position="588"/>
    </location>
</feature>
<feature type="transmembrane region" description="Helical" evidence="7">
    <location>
        <begin position="441"/>
        <end position="460"/>
    </location>
</feature>
<name>A0AAE3VIE7_9BACT</name>
<reference evidence="8" key="1">
    <citation type="submission" date="2023-07" db="EMBL/GenBank/DDBJ databases">
        <title>Genomic Encyclopedia of Type Strains, Phase IV (KMG-IV): sequencing the most valuable type-strain genomes for metagenomic binning, comparative biology and taxonomic classification.</title>
        <authorList>
            <person name="Goeker M."/>
        </authorList>
    </citation>
    <scope>NUCLEOTIDE SEQUENCE</scope>
    <source>
        <strain evidence="8">DSM 24202</strain>
    </source>
</reference>
<feature type="transmembrane region" description="Helical" evidence="7">
    <location>
        <begin position="517"/>
        <end position="538"/>
    </location>
</feature>
<protein>
    <submittedName>
        <fullName evidence="8">SSS family solute:Na+ symporter</fullName>
    </submittedName>
</protein>
<feature type="transmembrane region" description="Helical" evidence="7">
    <location>
        <begin position="177"/>
        <end position="195"/>
    </location>
</feature>
<dbReference type="CDD" id="cd10322">
    <property type="entry name" value="SLC5sbd"/>
    <property type="match status" value="1"/>
</dbReference>
<keyword evidence="3 7" id="KW-0812">Transmembrane</keyword>
<dbReference type="PROSITE" id="PS50283">
    <property type="entry name" value="NA_SOLUT_SYMP_3"/>
    <property type="match status" value="1"/>
</dbReference>
<comment type="subcellular location">
    <subcellularLocation>
        <location evidence="1">Membrane</location>
        <topology evidence="1">Multi-pass membrane protein</topology>
    </subcellularLocation>
</comment>
<dbReference type="EMBL" id="JAUSVL010000001">
    <property type="protein sequence ID" value="MDQ0290704.1"/>
    <property type="molecule type" value="Genomic_DNA"/>
</dbReference>
<evidence type="ECO:0000256" key="1">
    <source>
        <dbReference type="ARBA" id="ARBA00004141"/>
    </source>
</evidence>
<feature type="transmembrane region" description="Helical" evidence="7">
    <location>
        <begin position="416"/>
        <end position="435"/>
    </location>
</feature>
<proteinExistence type="inferred from homology"/>
<dbReference type="NCBIfam" id="TIGR00813">
    <property type="entry name" value="sss"/>
    <property type="match status" value="1"/>
</dbReference>
<comment type="caution">
    <text evidence="8">The sequence shown here is derived from an EMBL/GenBank/DDBJ whole genome shotgun (WGS) entry which is preliminary data.</text>
</comment>
<feature type="transmembrane region" description="Helical" evidence="7">
    <location>
        <begin position="355"/>
        <end position="376"/>
    </location>
</feature>
<feature type="transmembrane region" description="Helical" evidence="7">
    <location>
        <begin position="490"/>
        <end position="511"/>
    </location>
</feature>
<feature type="transmembrane region" description="Helical" evidence="7">
    <location>
        <begin position="223"/>
        <end position="241"/>
    </location>
</feature>
<dbReference type="InterPro" id="IPR001734">
    <property type="entry name" value="Na/solute_symporter"/>
</dbReference>
<evidence type="ECO:0000256" key="7">
    <source>
        <dbReference type="SAM" id="Phobius"/>
    </source>
</evidence>
<feature type="transmembrane region" description="Helical" evidence="7">
    <location>
        <begin position="72"/>
        <end position="92"/>
    </location>
</feature>
<feature type="transmembrane region" description="Helical" evidence="7">
    <location>
        <begin position="307"/>
        <end position="334"/>
    </location>
</feature>
<dbReference type="RefSeq" id="WP_307262467.1">
    <property type="nucleotide sequence ID" value="NZ_JAUSVL010000001.1"/>
</dbReference>
<sequence length="589" mass="63916">MDLNLVVIIAYLVAIVVFGLFMSIYVKKADDYFVGGRAFNHWVVAGSVIGTNVAAIYLVGPAGVAYNSGVPVLMIAWTGNMLAAFSAALFVPRLRRLHITTVPDILETRYNRVVRLLPVILWLFYYAFFTGNNLYALCLCLSTVLDWPVQRLIWTVGPVVVIYSSTAGLLGAAYTDIIQTFLMVIGGVILLPLAMRQVGGVESFIAQTPPELFTFWKAGTNGINWQDLIMFTLTGFPFWCTSQYLLQRTFGGRSIKDASKGLALAAILTGPLTLCYILPGMCGRIIYSGDKALANSDQILPMLFKDIIPAGLGGIFIAALIAASYSTIAAVLNASATLFTNDIYRPARPACSSTHYTWVGRGVTVLVGLIAMFFALNVEKLGGIINANYEIMTFFEPPIFVVVCAALFWRSITNKAAIATLVGGTLVNAFCTWGLHMGPAYRSFVIFPACFAILFLVSALTRNSAKQQNRVDRFLATLSPGALDLRSTRFLAGLAISVLSLAAFVLCSVYERLLPKPANVFVFLALVTGFVAGVLVMLPKVIGREVDSPLGENDALSKSLVNRVLSSGYLWLAVYAFAGGLMFFLYYAG</sequence>
<dbReference type="PANTHER" id="PTHR11819:SF195">
    <property type="entry name" value="SODIUM_GLUCOSE COTRANSPORTER 4"/>
    <property type="match status" value="1"/>
</dbReference>
<keyword evidence="4 7" id="KW-1133">Transmembrane helix</keyword>
<evidence type="ECO:0000256" key="2">
    <source>
        <dbReference type="ARBA" id="ARBA00006434"/>
    </source>
</evidence>
<organism evidence="8 9">
    <name type="scientific">Oligosphaera ethanolica</name>
    <dbReference type="NCBI Taxonomy" id="760260"/>
    <lineage>
        <taxon>Bacteria</taxon>
        <taxon>Pseudomonadati</taxon>
        <taxon>Lentisphaerota</taxon>
        <taxon>Oligosphaeria</taxon>
        <taxon>Oligosphaerales</taxon>
        <taxon>Oligosphaeraceae</taxon>
        <taxon>Oligosphaera</taxon>
    </lineage>
</organism>
<evidence type="ECO:0000256" key="4">
    <source>
        <dbReference type="ARBA" id="ARBA00022989"/>
    </source>
</evidence>
<accession>A0AAE3VIE7</accession>
<feature type="transmembrane region" description="Helical" evidence="7">
    <location>
        <begin position="262"/>
        <end position="287"/>
    </location>
</feature>
<feature type="transmembrane region" description="Helical" evidence="7">
    <location>
        <begin position="151"/>
        <end position="170"/>
    </location>
</feature>
<dbReference type="Pfam" id="PF00474">
    <property type="entry name" value="SSF"/>
    <property type="match status" value="1"/>
</dbReference>
<feature type="transmembrane region" description="Helical" evidence="7">
    <location>
        <begin position="6"/>
        <end position="26"/>
    </location>
</feature>
<evidence type="ECO:0000256" key="5">
    <source>
        <dbReference type="ARBA" id="ARBA00023136"/>
    </source>
</evidence>
<evidence type="ECO:0000313" key="9">
    <source>
        <dbReference type="Proteomes" id="UP001238163"/>
    </source>
</evidence>
<feature type="transmembrane region" description="Helical" evidence="7">
    <location>
        <begin position="391"/>
        <end position="409"/>
    </location>
</feature>
<evidence type="ECO:0000256" key="3">
    <source>
        <dbReference type="ARBA" id="ARBA00022692"/>
    </source>
</evidence>
<dbReference type="GO" id="GO:0005886">
    <property type="term" value="C:plasma membrane"/>
    <property type="evidence" value="ECO:0007669"/>
    <property type="project" value="TreeGrafter"/>
</dbReference>
<dbReference type="AlphaFoldDB" id="A0AAE3VIE7"/>
<dbReference type="Gene3D" id="1.20.1730.10">
    <property type="entry name" value="Sodium/glucose cotransporter"/>
    <property type="match status" value="1"/>
</dbReference>
<keyword evidence="5 7" id="KW-0472">Membrane</keyword>
<dbReference type="PANTHER" id="PTHR11819">
    <property type="entry name" value="SOLUTE CARRIER FAMILY 5"/>
    <property type="match status" value="1"/>
</dbReference>
<comment type="similarity">
    <text evidence="2 6">Belongs to the sodium:solute symporter (SSF) (TC 2.A.21) family.</text>
</comment>